<reference evidence="4" key="2">
    <citation type="submission" date="2020-04" db="EMBL/GenBank/DDBJ databases">
        <authorList>
            <consortium name="NCBI Genome Project"/>
        </authorList>
    </citation>
    <scope>NUCLEOTIDE SEQUENCE</scope>
    <source>
        <strain evidence="4">CBS 781.70</strain>
    </source>
</reference>
<dbReference type="InterPro" id="IPR029058">
    <property type="entry name" value="AB_hydrolase_fold"/>
</dbReference>
<feature type="region of interest" description="Disordered" evidence="1">
    <location>
        <begin position="66"/>
        <end position="97"/>
    </location>
</feature>
<protein>
    <submittedName>
        <fullName evidence="2 4">Uncharacterized protein</fullName>
    </submittedName>
</protein>
<accession>A0A6G1GH52</accession>
<dbReference type="AlphaFoldDB" id="A0A6G1GH52"/>
<evidence type="ECO:0000313" key="2">
    <source>
        <dbReference type="EMBL" id="KAF1817231.1"/>
    </source>
</evidence>
<dbReference type="Proteomes" id="UP000504638">
    <property type="component" value="Unplaced"/>
</dbReference>
<evidence type="ECO:0000256" key="1">
    <source>
        <dbReference type="SAM" id="MobiDB-lite"/>
    </source>
</evidence>
<reference evidence="4" key="3">
    <citation type="submission" date="2025-04" db="UniProtKB">
        <authorList>
            <consortium name="RefSeq"/>
        </authorList>
    </citation>
    <scope>IDENTIFICATION</scope>
    <source>
        <strain evidence="4">CBS 781.70</strain>
    </source>
</reference>
<feature type="compositionally biased region" description="Low complexity" evidence="1">
    <location>
        <begin position="78"/>
        <end position="87"/>
    </location>
</feature>
<dbReference type="Gene3D" id="3.40.50.1820">
    <property type="entry name" value="alpha/beta hydrolase"/>
    <property type="match status" value="1"/>
</dbReference>
<name>A0A6G1GH52_9PEZI</name>
<sequence>MSATSASVTRNTPKSSKSSSKRRNTSSQANSRSASSAGAENDQVPRPNTRRESIMLMDQQVIPNASTLSLGHPPRNTNGSPNNHSSPHLPPVPAPDRAAYDERLTTSIWALATQNAQPVLDLLVCLERNQPIGFRYVDINKPVVIHHGSKDSRVPVENVRWLGRTMRRCEVRILEGEAHGLMGSAGVMSRVLTEMAGEWEDWTRLVREGGIGEGV</sequence>
<dbReference type="SUPFAM" id="SSF53474">
    <property type="entry name" value="alpha/beta-Hydrolases"/>
    <property type="match status" value="1"/>
</dbReference>
<evidence type="ECO:0000313" key="3">
    <source>
        <dbReference type="Proteomes" id="UP000504638"/>
    </source>
</evidence>
<dbReference type="OrthoDB" id="435520at2759"/>
<keyword evidence="3" id="KW-1185">Reference proteome</keyword>
<organism evidence="2">
    <name type="scientific">Eremomyces bilateralis CBS 781.70</name>
    <dbReference type="NCBI Taxonomy" id="1392243"/>
    <lineage>
        <taxon>Eukaryota</taxon>
        <taxon>Fungi</taxon>
        <taxon>Dikarya</taxon>
        <taxon>Ascomycota</taxon>
        <taxon>Pezizomycotina</taxon>
        <taxon>Dothideomycetes</taxon>
        <taxon>Dothideomycetes incertae sedis</taxon>
        <taxon>Eremomycetales</taxon>
        <taxon>Eremomycetaceae</taxon>
        <taxon>Eremomyces</taxon>
    </lineage>
</organism>
<reference evidence="2 4" key="1">
    <citation type="submission" date="2020-01" db="EMBL/GenBank/DDBJ databases">
        <authorList>
            <consortium name="DOE Joint Genome Institute"/>
            <person name="Haridas S."/>
            <person name="Albert R."/>
            <person name="Binder M."/>
            <person name="Bloem J."/>
            <person name="Labutti K."/>
            <person name="Salamov A."/>
            <person name="Andreopoulos B."/>
            <person name="Baker S.E."/>
            <person name="Barry K."/>
            <person name="Bills G."/>
            <person name="Bluhm B.H."/>
            <person name="Cannon C."/>
            <person name="Castanera R."/>
            <person name="Culley D.E."/>
            <person name="Daum C."/>
            <person name="Ezra D."/>
            <person name="Gonzalez J.B."/>
            <person name="Henrissat B."/>
            <person name="Kuo A."/>
            <person name="Liang C."/>
            <person name="Lipzen A."/>
            <person name="Lutzoni F."/>
            <person name="Magnuson J."/>
            <person name="Mondo S."/>
            <person name="Nolan M."/>
            <person name="Ohm R."/>
            <person name="Pangilinan J."/>
            <person name="Park H.-J."/>
            <person name="Ramirez L."/>
            <person name="Alfaro M."/>
            <person name="Sun H."/>
            <person name="Tritt A."/>
            <person name="Yoshinaga Y."/>
            <person name="Zwiers L.-H."/>
            <person name="Turgeon B.G."/>
            <person name="Goodwin S.B."/>
            <person name="Spatafora J.W."/>
            <person name="Crous P.W."/>
            <person name="Grigoriev I.V."/>
        </authorList>
    </citation>
    <scope>NUCLEOTIDE SEQUENCE</scope>
    <source>
        <strain evidence="2 4">CBS 781.70</strain>
    </source>
</reference>
<evidence type="ECO:0000313" key="4">
    <source>
        <dbReference type="RefSeq" id="XP_033538862.1"/>
    </source>
</evidence>
<dbReference type="EMBL" id="ML975149">
    <property type="protein sequence ID" value="KAF1817231.1"/>
    <property type="molecule type" value="Genomic_DNA"/>
</dbReference>
<dbReference type="GeneID" id="54421069"/>
<feature type="region of interest" description="Disordered" evidence="1">
    <location>
        <begin position="1"/>
        <end position="47"/>
    </location>
</feature>
<feature type="compositionally biased region" description="Low complexity" evidence="1">
    <location>
        <begin position="25"/>
        <end position="39"/>
    </location>
</feature>
<dbReference type="RefSeq" id="XP_033538862.1">
    <property type="nucleotide sequence ID" value="XM_033680499.1"/>
</dbReference>
<gene>
    <name evidence="2 4" type="ORF">P152DRAFT_463463</name>
</gene>
<feature type="compositionally biased region" description="Low complexity" evidence="1">
    <location>
        <begin position="9"/>
        <end position="18"/>
    </location>
</feature>
<proteinExistence type="predicted"/>